<protein>
    <submittedName>
        <fullName evidence="3">Glycosyltransferase</fullName>
    </submittedName>
</protein>
<dbReference type="Proteomes" id="UP000295217">
    <property type="component" value="Unassembled WGS sequence"/>
</dbReference>
<dbReference type="PANTHER" id="PTHR12526:SF510">
    <property type="entry name" value="D-INOSITOL 3-PHOSPHATE GLYCOSYLTRANSFERASE"/>
    <property type="match status" value="1"/>
</dbReference>
<proteinExistence type="predicted"/>
<dbReference type="EMBL" id="SMLB01000007">
    <property type="protein sequence ID" value="TDD70936.1"/>
    <property type="molecule type" value="Genomic_DNA"/>
</dbReference>
<dbReference type="Gene3D" id="3.40.50.2000">
    <property type="entry name" value="Glycogen Phosphorylase B"/>
    <property type="match status" value="1"/>
</dbReference>
<dbReference type="PANTHER" id="PTHR12526">
    <property type="entry name" value="GLYCOSYLTRANSFERASE"/>
    <property type="match status" value="1"/>
</dbReference>
<sequence>MTTHRRQVLVQLDNLELGGAQINAVQLSAAVAEHGYESLLVGPSDTLPTGPSVLDVSADYKVPARAYERPPSLFAHARVLSRFARGCGASLVHAFSTSERAAYWGAGLLGRRALVRTIYEMSFDPRTHPSIPLVIGTGYLRDELAGRPGGATLVSPPVDTARDAPGGIGRAAFRRELGLDAETVVLVIVSRLSEEMKARSVEDAINAVERLGDPRVRLVVVGTGDAAARLRGVAEAVNTRLGRTAVIFTGPLADPRPAYDAADVVLGMGSSAARGLAFGKPLVVLGERGWSAVFREPDVEAIFRNSFWSPAEVTDGAGLLAAHLRVLVGDTAERDRLGTAARAFAEANFGLPAMAERLAGVYDDALRTTSSRLWMRDLRMEGRILAAKLERKAGLSRGPASRALAWNQRDTDVVREPQPEGALR</sequence>
<keyword evidence="4" id="KW-1185">Reference proteome</keyword>
<dbReference type="CDD" id="cd03801">
    <property type="entry name" value="GT4_PimA-like"/>
    <property type="match status" value="1"/>
</dbReference>
<dbReference type="OrthoDB" id="3861448at2"/>
<name>A0A4R5AHP0_9ACTN</name>
<reference evidence="3 4" key="1">
    <citation type="submission" date="2019-02" db="EMBL/GenBank/DDBJ databases">
        <title>Draft genome sequences of novel Actinobacteria.</title>
        <authorList>
            <person name="Sahin N."/>
            <person name="Ay H."/>
            <person name="Saygin H."/>
        </authorList>
    </citation>
    <scope>NUCLEOTIDE SEQUENCE [LARGE SCALE GENOMIC DNA]</scope>
    <source>
        <strain evidence="3 4">8K307</strain>
    </source>
</reference>
<dbReference type="AlphaFoldDB" id="A0A4R5AHP0"/>
<comment type="caution">
    <text evidence="3">The sequence shown here is derived from an EMBL/GenBank/DDBJ whole genome shotgun (WGS) entry which is preliminary data.</text>
</comment>
<keyword evidence="1" id="KW-0328">Glycosyltransferase</keyword>
<organism evidence="3 4">
    <name type="scientific">Jiangella aurantiaca</name>
    <dbReference type="NCBI Taxonomy" id="2530373"/>
    <lineage>
        <taxon>Bacteria</taxon>
        <taxon>Bacillati</taxon>
        <taxon>Actinomycetota</taxon>
        <taxon>Actinomycetes</taxon>
        <taxon>Jiangellales</taxon>
        <taxon>Jiangellaceae</taxon>
        <taxon>Jiangella</taxon>
    </lineage>
</organism>
<gene>
    <name evidence="3" type="ORF">E1262_07320</name>
</gene>
<evidence type="ECO:0000313" key="4">
    <source>
        <dbReference type="Proteomes" id="UP000295217"/>
    </source>
</evidence>
<evidence type="ECO:0000313" key="3">
    <source>
        <dbReference type="EMBL" id="TDD70936.1"/>
    </source>
</evidence>
<evidence type="ECO:0000256" key="2">
    <source>
        <dbReference type="ARBA" id="ARBA00022679"/>
    </source>
</evidence>
<keyword evidence="2 3" id="KW-0808">Transferase</keyword>
<accession>A0A4R5AHP0</accession>
<dbReference type="RefSeq" id="WP_132102488.1">
    <property type="nucleotide sequence ID" value="NZ_SMLB01000007.1"/>
</dbReference>
<dbReference type="Pfam" id="PF13692">
    <property type="entry name" value="Glyco_trans_1_4"/>
    <property type="match status" value="1"/>
</dbReference>
<evidence type="ECO:0000256" key="1">
    <source>
        <dbReference type="ARBA" id="ARBA00022676"/>
    </source>
</evidence>
<dbReference type="SUPFAM" id="SSF53756">
    <property type="entry name" value="UDP-Glycosyltransferase/glycogen phosphorylase"/>
    <property type="match status" value="1"/>
</dbReference>
<dbReference type="GO" id="GO:0016757">
    <property type="term" value="F:glycosyltransferase activity"/>
    <property type="evidence" value="ECO:0007669"/>
    <property type="project" value="UniProtKB-KW"/>
</dbReference>